<dbReference type="Proteomes" id="UP001176941">
    <property type="component" value="Unassembled WGS sequence"/>
</dbReference>
<keyword evidence="3" id="KW-1185">Reference proteome</keyword>
<proteinExistence type="predicted"/>
<evidence type="ECO:0000313" key="2">
    <source>
        <dbReference type="EMBL" id="CAI9149165.1"/>
    </source>
</evidence>
<comment type="caution">
    <text evidence="2">The sequence shown here is derived from an EMBL/GenBank/DDBJ whole genome shotgun (WGS) entry which is preliminary data.</text>
</comment>
<accession>A0ABN8XKU1</accession>
<reference evidence="2" key="1">
    <citation type="submission" date="2023-04" db="EMBL/GenBank/DDBJ databases">
        <authorList>
            <consortium name="ELIXIR-Norway"/>
        </authorList>
    </citation>
    <scope>NUCLEOTIDE SEQUENCE [LARGE SCALE GENOMIC DNA]</scope>
</reference>
<name>A0ABN8XKU1_RANTA</name>
<protein>
    <submittedName>
        <fullName evidence="2">Uncharacterized protein</fullName>
    </submittedName>
</protein>
<keyword evidence="1" id="KW-0472">Membrane</keyword>
<evidence type="ECO:0000313" key="3">
    <source>
        <dbReference type="Proteomes" id="UP001176941"/>
    </source>
</evidence>
<gene>
    <name evidence="2" type="ORF">MRATA1EN1_LOCUS30783</name>
</gene>
<sequence length="156" mass="17923">MSTRKQQRYCACTEVNLSETLSAAVLRLVELEGITFTLLLVLLVLLFYIPVMLKLVSFTTSPASLILRGLQKAEAKEANSKERSQEVQVLHVLVLQQRTERLLLPLQQQQQQPQQEQQQRAPSLMQDWEIQNAGELLQQQLQLGPTRHRCVKIHEL</sequence>
<evidence type="ECO:0000256" key="1">
    <source>
        <dbReference type="SAM" id="Phobius"/>
    </source>
</evidence>
<feature type="transmembrane region" description="Helical" evidence="1">
    <location>
        <begin position="34"/>
        <end position="53"/>
    </location>
</feature>
<organism evidence="2 3">
    <name type="scientific">Rangifer tarandus platyrhynchus</name>
    <name type="common">Svalbard reindeer</name>
    <dbReference type="NCBI Taxonomy" id="3082113"/>
    <lineage>
        <taxon>Eukaryota</taxon>
        <taxon>Metazoa</taxon>
        <taxon>Chordata</taxon>
        <taxon>Craniata</taxon>
        <taxon>Vertebrata</taxon>
        <taxon>Euteleostomi</taxon>
        <taxon>Mammalia</taxon>
        <taxon>Eutheria</taxon>
        <taxon>Laurasiatheria</taxon>
        <taxon>Artiodactyla</taxon>
        <taxon>Ruminantia</taxon>
        <taxon>Pecora</taxon>
        <taxon>Cervidae</taxon>
        <taxon>Odocoileinae</taxon>
        <taxon>Rangifer</taxon>
    </lineage>
</organism>
<dbReference type="EMBL" id="CATKSN020000155">
    <property type="protein sequence ID" value="CAI9149165.1"/>
    <property type="molecule type" value="Genomic_DNA"/>
</dbReference>
<keyword evidence="1" id="KW-0812">Transmembrane</keyword>
<keyword evidence="1" id="KW-1133">Transmembrane helix</keyword>